<sequence>MDQLFTLLQASGNNSLDKIVNLFKEAKILDTTEVESKIRDLFKDVPNPQDISLEKFTEVVTAFANEHGKTMEELTDMLTLAGTELLKLTEDVENALTLAAESMTSGPTPSTF</sequence>
<dbReference type="OrthoDB" id="7492502at2759"/>
<evidence type="ECO:0000313" key="1">
    <source>
        <dbReference type="Proteomes" id="UP000322000"/>
    </source>
</evidence>
<dbReference type="RefSeq" id="XP_026734832.1">
    <property type="nucleotide sequence ID" value="XM_026879031.1"/>
</dbReference>
<evidence type="ECO:0000313" key="2">
    <source>
        <dbReference type="RefSeq" id="XP_026734832.1"/>
    </source>
</evidence>
<accession>A0A7E5W2T5</accession>
<dbReference type="InParanoid" id="A0A7E5W2T5"/>
<dbReference type="Proteomes" id="UP000322000">
    <property type="component" value="Chromosome 11"/>
</dbReference>
<dbReference type="GeneID" id="113498873"/>
<dbReference type="AlphaFoldDB" id="A0A7E5W2T5"/>
<organism evidence="1 2">
    <name type="scientific">Trichoplusia ni</name>
    <name type="common">Cabbage looper</name>
    <dbReference type="NCBI Taxonomy" id="7111"/>
    <lineage>
        <taxon>Eukaryota</taxon>
        <taxon>Metazoa</taxon>
        <taxon>Ecdysozoa</taxon>
        <taxon>Arthropoda</taxon>
        <taxon>Hexapoda</taxon>
        <taxon>Insecta</taxon>
        <taxon>Pterygota</taxon>
        <taxon>Neoptera</taxon>
        <taxon>Endopterygota</taxon>
        <taxon>Lepidoptera</taxon>
        <taxon>Glossata</taxon>
        <taxon>Ditrysia</taxon>
        <taxon>Noctuoidea</taxon>
        <taxon>Noctuidae</taxon>
        <taxon>Plusiinae</taxon>
        <taxon>Trichoplusia</taxon>
    </lineage>
</organism>
<proteinExistence type="predicted"/>
<reference evidence="2" key="1">
    <citation type="submission" date="2025-08" db="UniProtKB">
        <authorList>
            <consortium name="RefSeq"/>
        </authorList>
    </citation>
    <scope>IDENTIFICATION</scope>
</reference>
<protein>
    <submittedName>
        <fullName evidence="2">Uncharacterized protein LOC113498873</fullName>
    </submittedName>
</protein>
<gene>
    <name evidence="2" type="primary">LOC113498873</name>
</gene>
<keyword evidence="1" id="KW-1185">Reference proteome</keyword>
<name>A0A7E5W2T5_TRINI</name>
<dbReference type="KEGG" id="tnl:113498873"/>